<dbReference type="Proteomes" id="UP000253606">
    <property type="component" value="Chromosome"/>
</dbReference>
<keyword evidence="2" id="KW-1185">Reference proteome</keyword>
<organism evidence="1 2">
    <name type="scientific">Acidisarcina polymorpha</name>
    <dbReference type="NCBI Taxonomy" id="2211140"/>
    <lineage>
        <taxon>Bacteria</taxon>
        <taxon>Pseudomonadati</taxon>
        <taxon>Acidobacteriota</taxon>
        <taxon>Terriglobia</taxon>
        <taxon>Terriglobales</taxon>
        <taxon>Acidobacteriaceae</taxon>
        <taxon>Acidisarcina</taxon>
    </lineage>
</organism>
<gene>
    <name evidence="1" type="ORF">ACPOL_6156</name>
</gene>
<dbReference type="AlphaFoldDB" id="A0A2Z5G8V6"/>
<evidence type="ECO:0000313" key="2">
    <source>
        <dbReference type="Proteomes" id="UP000253606"/>
    </source>
</evidence>
<dbReference type="KEGG" id="abas:ACPOL_6156"/>
<name>A0A2Z5G8V6_9BACT</name>
<evidence type="ECO:0000313" key="1">
    <source>
        <dbReference type="EMBL" id="AXC15400.1"/>
    </source>
</evidence>
<protein>
    <submittedName>
        <fullName evidence="1">Uncharacterized protein</fullName>
    </submittedName>
</protein>
<dbReference type="EMBL" id="CP030840">
    <property type="protein sequence ID" value="AXC15400.1"/>
    <property type="molecule type" value="Genomic_DNA"/>
</dbReference>
<proteinExistence type="predicted"/>
<reference evidence="1 2" key="1">
    <citation type="journal article" date="2018" name="Front. Microbiol.">
        <title>Hydrolytic Capabilities as a Key to Environmental Success: Chitinolytic and Cellulolytic Acidobacteria From Acidic Sub-arctic Soils and Boreal Peatlands.</title>
        <authorList>
            <person name="Belova S.E."/>
            <person name="Ravin N.V."/>
            <person name="Pankratov T.A."/>
            <person name="Rakitin A.L."/>
            <person name="Ivanova A.A."/>
            <person name="Beletsky A.V."/>
            <person name="Mardanov A.V."/>
            <person name="Sinninghe Damste J.S."/>
            <person name="Dedysh S.N."/>
        </authorList>
    </citation>
    <scope>NUCLEOTIDE SEQUENCE [LARGE SCALE GENOMIC DNA]</scope>
    <source>
        <strain evidence="1 2">SBC82</strain>
    </source>
</reference>
<sequence length="45" mass="5185">MTRAVAFWISPALASFRDQLNQQCYSEIMAPIYNSFASSEWVLLQ</sequence>
<accession>A0A2Z5G8V6</accession>